<evidence type="ECO:0000313" key="1">
    <source>
        <dbReference type="EMBL" id="GGC45904.1"/>
    </source>
</evidence>
<organism evidence="1 2">
    <name type="scientific">Parapedobacter defluvii</name>
    <dbReference type="NCBI Taxonomy" id="2045106"/>
    <lineage>
        <taxon>Bacteria</taxon>
        <taxon>Pseudomonadati</taxon>
        <taxon>Bacteroidota</taxon>
        <taxon>Sphingobacteriia</taxon>
        <taxon>Sphingobacteriales</taxon>
        <taxon>Sphingobacteriaceae</taxon>
        <taxon>Parapedobacter</taxon>
    </lineage>
</organism>
<gene>
    <name evidence="1" type="ORF">GCM10011386_42720</name>
</gene>
<proteinExistence type="predicted"/>
<evidence type="ECO:0008006" key="3">
    <source>
        <dbReference type="Google" id="ProtNLM"/>
    </source>
</evidence>
<reference evidence="2" key="1">
    <citation type="journal article" date="2019" name="Int. J. Syst. Evol. Microbiol.">
        <title>The Global Catalogue of Microorganisms (GCM) 10K type strain sequencing project: providing services to taxonomists for standard genome sequencing and annotation.</title>
        <authorList>
            <consortium name="The Broad Institute Genomics Platform"/>
            <consortium name="The Broad Institute Genome Sequencing Center for Infectious Disease"/>
            <person name="Wu L."/>
            <person name="Ma J."/>
        </authorList>
    </citation>
    <scope>NUCLEOTIDE SEQUENCE [LARGE SCALE GENOMIC DNA]</scope>
    <source>
        <strain evidence="2">CGMCC 1.15342</strain>
    </source>
</reference>
<keyword evidence="2" id="KW-1185">Reference proteome</keyword>
<sequence length="127" mass="14567">MPGKELFEYAVIRWVPRVEREEFINIGVVLYSRDQRFLDMKYELSAEKLRALYPSYDAEELETYLTGFDLICKGARAGGPIADLPPAERFRWLTAKRSTVIQLSAVHPGLCVDARDTLDRLFNALVL</sequence>
<dbReference type="Pfam" id="PF11236">
    <property type="entry name" value="DUF3037"/>
    <property type="match status" value="1"/>
</dbReference>
<dbReference type="EMBL" id="BMIK01000023">
    <property type="protein sequence ID" value="GGC45904.1"/>
    <property type="molecule type" value="Genomic_DNA"/>
</dbReference>
<comment type="caution">
    <text evidence="1">The sequence shown here is derived from an EMBL/GenBank/DDBJ whole genome shotgun (WGS) entry which is preliminary data.</text>
</comment>
<name>A0ABQ1MS30_9SPHI</name>
<protein>
    <recommendedName>
        <fullName evidence="3">DUF3037 domain-containing protein</fullName>
    </recommendedName>
</protein>
<dbReference type="InterPro" id="IPR021398">
    <property type="entry name" value="DUF3037"/>
</dbReference>
<evidence type="ECO:0000313" key="2">
    <source>
        <dbReference type="Proteomes" id="UP000597338"/>
    </source>
</evidence>
<dbReference type="RefSeq" id="WP_188753498.1">
    <property type="nucleotide sequence ID" value="NZ_BMIK01000023.1"/>
</dbReference>
<dbReference type="Proteomes" id="UP000597338">
    <property type="component" value="Unassembled WGS sequence"/>
</dbReference>
<accession>A0ABQ1MS30</accession>